<organism evidence="1 2">
    <name type="scientific">Aurantiacibacter zhengii</name>
    <dbReference type="NCBI Taxonomy" id="2307003"/>
    <lineage>
        <taxon>Bacteria</taxon>
        <taxon>Pseudomonadati</taxon>
        <taxon>Pseudomonadota</taxon>
        <taxon>Alphaproteobacteria</taxon>
        <taxon>Sphingomonadales</taxon>
        <taxon>Erythrobacteraceae</taxon>
        <taxon>Aurantiacibacter</taxon>
    </lineage>
</organism>
<dbReference type="Proteomes" id="UP000286576">
    <property type="component" value="Unassembled WGS sequence"/>
</dbReference>
<dbReference type="CDD" id="cd19166">
    <property type="entry name" value="HemeO-bac"/>
    <property type="match status" value="1"/>
</dbReference>
<dbReference type="AlphaFoldDB" id="A0A418NTM5"/>
<evidence type="ECO:0000313" key="1">
    <source>
        <dbReference type="EMBL" id="RIV86773.1"/>
    </source>
</evidence>
<sequence>MHGFRFRLRESTRDEHDATERAFGRFDLATPKGYGHFLLAHAGALAALEPMLHRAGWTGWTSRMGHLQADLGDLEIQAAPCPQENPPQLPTDAHVWGAQYVLEGSRLGGAVLARTIPAGSPARYLSGAESGRPGSTRPWQEFCLALDEVAKDQGEPWEDDVEQGARTTFALFRRHANIISGYDF</sequence>
<dbReference type="RefSeq" id="WP_119586590.1">
    <property type="nucleotide sequence ID" value="NZ_CAWODQ010000022.1"/>
</dbReference>
<comment type="caution">
    <text evidence="1">The sequence shown here is derived from an EMBL/GenBank/DDBJ whole genome shotgun (WGS) entry which is preliminary data.</text>
</comment>
<name>A0A418NTM5_9SPHN</name>
<gene>
    <name evidence="1" type="ORF">D2V07_08785</name>
</gene>
<proteinExistence type="predicted"/>
<dbReference type="InterPro" id="IPR016084">
    <property type="entry name" value="Haem_Oase-like_multi-hlx"/>
</dbReference>
<dbReference type="EMBL" id="QXFL01000003">
    <property type="protein sequence ID" value="RIV86773.1"/>
    <property type="molecule type" value="Genomic_DNA"/>
</dbReference>
<reference evidence="1 2" key="1">
    <citation type="submission" date="2018-08" db="EMBL/GenBank/DDBJ databases">
        <title>Erythrobacter zhengii sp.nov., a bacterium isolated from deep-sea sediment.</title>
        <authorList>
            <person name="Fang C."/>
            <person name="Wu Y.-H."/>
            <person name="Sun C."/>
            <person name="Wang H."/>
            <person name="Cheng H."/>
            <person name="Meng F.-X."/>
            <person name="Wang C.-S."/>
            <person name="Xu X.-W."/>
        </authorList>
    </citation>
    <scope>NUCLEOTIDE SEQUENCE [LARGE SCALE GENOMIC DNA]</scope>
    <source>
        <strain evidence="1 2">V18</strain>
    </source>
</reference>
<dbReference type="Gene3D" id="1.20.910.10">
    <property type="entry name" value="Heme oxygenase-like"/>
    <property type="match status" value="1"/>
</dbReference>
<accession>A0A418NTM5</accession>
<keyword evidence="2" id="KW-1185">Reference proteome</keyword>
<dbReference type="OrthoDB" id="9149607at2"/>
<protein>
    <recommendedName>
        <fullName evidence="3">Heme oxygenase</fullName>
    </recommendedName>
</protein>
<dbReference type="SUPFAM" id="SSF48613">
    <property type="entry name" value="Heme oxygenase-like"/>
    <property type="match status" value="1"/>
</dbReference>
<evidence type="ECO:0000313" key="2">
    <source>
        <dbReference type="Proteomes" id="UP000286576"/>
    </source>
</evidence>
<evidence type="ECO:0008006" key="3">
    <source>
        <dbReference type="Google" id="ProtNLM"/>
    </source>
</evidence>